<dbReference type="Pfam" id="PF07687">
    <property type="entry name" value="M20_dimer"/>
    <property type="match status" value="1"/>
</dbReference>
<proteinExistence type="predicted"/>
<dbReference type="SUPFAM" id="SSF55031">
    <property type="entry name" value="Bacterial exopeptidase dimerisation domain"/>
    <property type="match status" value="1"/>
</dbReference>
<reference evidence="4 5" key="1">
    <citation type="submission" date="2017-07" db="EMBL/GenBank/DDBJ databases">
        <title>Phylogenetic study on the rhizospheric bacterium Ochrobactrum sp. A44.</title>
        <authorList>
            <person name="Krzyzanowska D.M."/>
            <person name="Ossowicki A."/>
            <person name="Rajewska M."/>
            <person name="Maciag T."/>
            <person name="Kaczynski Z."/>
            <person name="Czerwicka M."/>
            <person name="Jafra S."/>
        </authorList>
    </citation>
    <scope>NUCLEOTIDE SEQUENCE [LARGE SCALE GENOMIC DNA]</scope>
    <source>
        <strain evidence="4 5">A44</strain>
    </source>
</reference>
<protein>
    <submittedName>
        <fullName evidence="4">Amidohydrolase family protein</fullName>
    </submittedName>
</protein>
<dbReference type="InterPro" id="IPR036264">
    <property type="entry name" value="Bact_exopeptidase_dim_dom"/>
</dbReference>
<dbReference type="GO" id="GO:0019877">
    <property type="term" value="P:diaminopimelate biosynthetic process"/>
    <property type="evidence" value="ECO:0007669"/>
    <property type="project" value="UniProtKB-ARBA"/>
</dbReference>
<keyword evidence="2" id="KW-0479">Metal-binding</keyword>
<dbReference type="InterPro" id="IPR011650">
    <property type="entry name" value="Peptidase_M20_dimer"/>
</dbReference>
<feature type="binding site" evidence="2">
    <location>
        <position position="115"/>
    </location>
    <ligand>
        <name>Mn(2+)</name>
        <dbReference type="ChEBI" id="CHEBI:29035"/>
        <label>2</label>
    </ligand>
</feature>
<evidence type="ECO:0000259" key="3">
    <source>
        <dbReference type="Pfam" id="PF07687"/>
    </source>
</evidence>
<evidence type="ECO:0000256" key="2">
    <source>
        <dbReference type="PIRSR" id="PIRSR005962-1"/>
    </source>
</evidence>
<dbReference type="PIRSF" id="PIRSF005962">
    <property type="entry name" value="Pept_M20D_amidohydro"/>
    <property type="match status" value="1"/>
</dbReference>
<keyword evidence="2" id="KW-0464">Manganese</keyword>
<dbReference type="OrthoDB" id="9777385at2"/>
<feature type="binding site" evidence="2">
    <location>
        <position position="113"/>
    </location>
    <ligand>
        <name>Mn(2+)</name>
        <dbReference type="ChEBI" id="CHEBI:29035"/>
        <label>2</label>
    </ligand>
</feature>
<gene>
    <name evidence="4" type="ORF">CES85_4325</name>
</gene>
<organism evidence="4 5">
    <name type="scientific">Ochrobactrum quorumnocens</name>
    <dbReference type="NCBI Taxonomy" id="271865"/>
    <lineage>
        <taxon>Bacteria</taxon>
        <taxon>Pseudomonadati</taxon>
        <taxon>Pseudomonadota</taxon>
        <taxon>Alphaproteobacteria</taxon>
        <taxon>Hyphomicrobiales</taxon>
        <taxon>Brucellaceae</taxon>
        <taxon>Brucella/Ochrobactrum group</taxon>
        <taxon>Ochrobactrum</taxon>
    </lineage>
</organism>
<dbReference type="RefSeq" id="WP_095444495.1">
    <property type="nucleotide sequence ID" value="NZ_CP022603.1"/>
</dbReference>
<name>A0A248U9Y1_9HYPH</name>
<dbReference type="NCBIfam" id="TIGR01891">
    <property type="entry name" value="amidohydrolases"/>
    <property type="match status" value="1"/>
</dbReference>
<dbReference type="PANTHER" id="PTHR11014">
    <property type="entry name" value="PEPTIDASE M20 FAMILY MEMBER"/>
    <property type="match status" value="1"/>
</dbReference>
<keyword evidence="1 4" id="KW-0378">Hydrolase</keyword>
<dbReference type="Gene3D" id="3.30.70.360">
    <property type="match status" value="1"/>
</dbReference>
<dbReference type="KEGG" id="och:CES85_4325"/>
<feature type="domain" description="Peptidase M20 dimerisation" evidence="3">
    <location>
        <begin position="197"/>
        <end position="293"/>
    </location>
</feature>
<dbReference type="Gene3D" id="3.40.630.10">
    <property type="entry name" value="Zn peptidases"/>
    <property type="match status" value="1"/>
</dbReference>
<dbReference type="GO" id="GO:0046872">
    <property type="term" value="F:metal ion binding"/>
    <property type="evidence" value="ECO:0007669"/>
    <property type="project" value="UniProtKB-KW"/>
</dbReference>
<dbReference type="GO" id="GO:0050118">
    <property type="term" value="F:N-acetyldiaminopimelate deacetylase activity"/>
    <property type="evidence" value="ECO:0007669"/>
    <property type="project" value="UniProtKB-ARBA"/>
</dbReference>
<feature type="binding site" evidence="2">
    <location>
        <position position="148"/>
    </location>
    <ligand>
        <name>Mn(2+)</name>
        <dbReference type="ChEBI" id="CHEBI:29035"/>
        <label>2</label>
    </ligand>
</feature>
<dbReference type="CDD" id="cd05666">
    <property type="entry name" value="M20_Acy1-like"/>
    <property type="match status" value="1"/>
</dbReference>
<feature type="binding site" evidence="2">
    <location>
        <position position="174"/>
    </location>
    <ligand>
        <name>Mn(2+)</name>
        <dbReference type="ChEBI" id="CHEBI:29035"/>
        <label>2</label>
    </ligand>
</feature>
<dbReference type="SUPFAM" id="SSF53187">
    <property type="entry name" value="Zn-dependent exopeptidases"/>
    <property type="match status" value="1"/>
</dbReference>
<dbReference type="EMBL" id="CP022603">
    <property type="protein sequence ID" value="ASV83545.1"/>
    <property type="molecule type" value="Genomic_DNA"/>
</dbReference>
<dbReference type="AlphaFoldDB" id="A0A248U9Y1"/>
<evidence type="ECO:0000313" key="4">
    <source>
        <dbReference type="EMBL" id="ASV83545.1"/>
    </source>
</evidence>
<sequence>MNIQRSPDVNRKLEIEAGLASFIDEFIALRRDIHIHPELAFKETRTSALVADYLKQWGYDVTAGVGGSGVVGTLKRGNSGKTIGIRADMDALPIIEATGLDYASSNSGVMHACGHDGHTTILLAAARYLAQSGCFSGTVHLIFQPAEEIGAGARRMIEEGLFERFPCDAVYGLHNWPGVPAGKFGFVTGPAMASVDRARIRVNGRGGHGAEPHKSVDPVVVASSIVLALQTVVARNLDPLDMGVVTVASIHGGDALNVIPAHVDLGITIRSFSQTVREELRRRIEAVARSQAESFGAVADVNYQWGFPALINAKAETEFARQVALSTFPHDTVIEDFRPRTASEDFAFMLEQKPGTYFFVGNGDSAGLHSPNYNFNDEILLPAALFWVRLTEASLI</sequence>
<dbReference type="Proteomes" id="UP000215256">
    <property type="component" value="Chromosome 2"/>
</dbReference>
<dbReference type="InterPro" id="IPR002933">
    <property type="entry name" value="Peptidase_M20"/>
</dbReference>
<evidence type="ECO:0000313" key="5">
    <source>
        <dbReference type="Proteomes" id="UP000215256"/>
    </source>
</evidence>
<dbReference type="InterPro" id="IPR017439">
    <property type="entry name" value="Amidohydrolase"/>
</dbReference>
<dbReference type="FunFam" id="3.30.70.360:FF:000001">
    <property type="entry name" value="N-acetyldiaminopimelate deacetylase"/>
    <property type="match status" value="1"/>
</dbReference>
<feature type="binding site" evidence="2">
    <location>
        <position position="369"/>
    </location>
    <ligand>
        <name>Mn(2+)</name>
        <dbReference type="ChEBI" id="CHEBI:29035"/>
        <label>2</label>
    </ligand>
</feature>
<dbReference type="Pfam" id="PF01546">
    <property type="entry name" value="Peptidase_M20"/>
    <property type="match status" value="1"/>
</dbReference>
<dbReference type="PANTHER" id="PTHR11014:SF63">
    <property type="entry name" value="METALLOPEPTIDASE, PUTATIVE (AFU_ORTHOLOGUE AFUA_6G09600)-RELATED"/>
    <property type="match status" value="1"/>
</dbReference>
<comment type="cofactor">
    <cofactor evidence="2">
        <name>Mn(2+)</name>
        <dbReference type="ChEBI" id="CHEBI:29035"/>
    </cofactor>
    <text evidence="2">The Mn(2+) ion enhances activity.</text>
</comment>
<evidence type="ECO:0000256" key="1">
    <source>
        <dbReference type="ARBA" id="ARBA00022801"/>
    </source>
</evidence>
<accession>A0A248U9Y1</accession>